<keyword evidence="1" id="KW-1133">Transmembrane helix</keyword>
<evidence type="ECO:0000313" key="2">
    <source>
        <dbReference type="Ensembl" id="ENSRBIP00000018409.1"/>
    </source>
</evidence>
<feature type="transmembrane region" description="Helical" evidence="1">
    <location>
        <begin position="133"/>
        <end position="153"/>
    </location>
</feature>
<gene>
    <name evidence="2" type="primary">MS4A8</name>
</gene>
<reference evidence="2" key="2">
    <citation type="submission" date="2025-08" db="UniProtKB">
        <authorList>
            <consortium name="Ensembl"/>
        </authorList>
    </citation>
    <scope>IDENTIFICATION</scope>
</reference>
<dbReference type="GeneTree" id="ENSGT00940000162329"/>
<dbReference type="PANTHER" id="PTHR23320">
    <property type="entry name" value="MEMBRANE-SPANNING 4-DOMAINS SUBFAMILY A MS4A -RELATED"/>
    <property type="match status" value="1"/>
</dbReference>
<dbReference type="Ensembl" id="ENSRBIT00000042269.1">
    <property type="protein sequence ID" value="ENSRBIP00000018409.1"/>
    <property type="gene ID" value="ENSRBIG00000033190.1"/>
</dbReference>
<reference evidence="2 3" key="1">
    <citation type="submission" date="2016-06" db="EMBL/GenBank/DDBJ databases">
        <title>Genome of Rhinopithecus bieti.</title>
        <authorList>
            <person name="Wu"/>
            <person name="C.-I. and Zhang"/>
            <person name="Y."/>
        </authorList>
    </citation>
    <scope>NUCLEOTIDE SEQUENCE</scope>
</reference>
<evidence type="ECO:0000256" key="1">
    <source>
        <dbReference type="SAM" id="Phobius"/>
    </source>
</evidence>
<dbReference type="Proteomes" id="UP000233180">
    <property type="component" value="Unassembled WGS sequence"/>
</dbReference>
<keyword evidence="1" id="KW-0812">Transmembrane</keyword>
<dbReference type="PANTHER" id="PTHR23320:SF155">
    <property type="entry name" value="MEMBRANE-SPANNING 4-DOMAINS SUBFAMILY A MEMBER 8"/>
    <property type="match status" value="1"/>
</dbReference>
<dbReference type="GO" id="GO:0005886">
    <property type="term" value="C:plasma membrane"/>
    <property type="evidence" value="ECO:0007669"/>
    <property type="project" value="TreeGrafter"/>
</dbReference>
<accession>A0A2K6L4E8</accession>
<protein>
    <submittedName>
        <fullName evidence="2">Membrane spanning 4-domains A8</fullName>
    </submittedName>
</protein>
<keyword evidence="1" id="KW-0472">Membrane</keyword>
<reference evidence="2" key="3">
    <citation type="submission" date="2025-09" db="UniProtKB">
        <authorList>
            <consortium name="Ensembl"/>
        </authorList>
    </citation>
    <scope>IDENTIFICATION</scope>
</reference>
<feature type="transmembrane region" description="Helical" evidence="1">
    <location>
        <begin position="98"/>
        <end position="121"/>
    </location>
</feature>
<proteinExistence type="predicted"/>
<sequence>MNSMTSAVPVANSVLVVAPHNGYPVTPGIMSQVPLYPNNQPQVHLVPGNPPGLVSNVNSQPVQKTLKEGKTLGFIISGSLSVTAENQPHSYCLLSGSLGLNIVSAICSAVGVILFITDLSIPHPYDYPNYYPYAWGVNPGLAISGVLLVFCLLEFGIACASSHFGCQLVCCQSSNVSVMYPNVYAANPVGIPEPVTSPPSYSSEIQANK</sequence>
<accession>A0AAJ7IF83</accession>
<dbReference type="AlphaFoldDB" id="A0A2K6L4E8"/>
<keyword evidence="3" id="KW-1185">Reference proteome</keyword>
<organism evidence="2 3">
    <name type="scientific">Rhinopithecus bieti</name>
    <name type="common">Black snub-nosed monkey</name>
    <name type="synonym">Pygathrix bieti</name>
    <dbReference type="NCBI Taxonomy" id="61621"/>
    <lineage>
        <taxon>Eukaryota</taxon>
        <taxon>Metazoa</taxon>
        <taxon>Chordata</taxon>
        <taxon>Craniata</taxon>
        <taxon>Vertebrata</taxon>
        <taxon>Euteleostomi</taxon>
        <taxon>Mammalia</taxon>
        <taxon>Eutheria</taxon>
        <taxon>Euarchontoglires</taxon>
        <taxon>Primates</taxon>
        <taxon>Haplorrhini</taxon>
        <taxon>Catarrhini</taxon>
        <taxon>Cercopithecidae</taxon>
        <taxon>Colobinae</taxon>
        <taxon>Rhinopithecus</taxon>
    </lineage>
</organism>
<dbReference type="GO" id="GO:0007166">
    <property type="term" value="P:cell surface receptor signaling pathway"/>
    <property type="evidence" value="ECO:0007669"/>
    <property type="project" value="TreeGrafter"/>
</dbReference>
<evidence type="ECO:0000313" key="3">
    <source>
        <dbReference type="Proteomes" id="UP000233180"/>
    </source>
</evidence>
<dbReference type="InterPro" id="IPR030417">
    <property type="entry name" value="MS4A"/>
</dbReference>
<name>A0A2K6L4E8_RHIBE</name>